<accession>A0ABY5PX30</accession>
<evidence type="ECO:0000256" key="1">
    <source>
        <dbReference type="SAM" id="MobiDB-lite"/>
    </source>
</evidence>
<keyword evidence="2" id="KW-1133">Transmembrane helix</keyword>
<dbReference type="RefSeq" id="WP_257856093.1">
    <property type="nucleotide sequence ID" value="NZ_CP102514.1"/>
</dbReference>
<evidence type="ECO:0000313" key="5">
    <source>
        <dbReference type="Proteomes" id="UP001057738"/>
    </source>
</evidence>
<proteinExistence type="predicted"/>
<keyword evidence="2" id="KW-0812">Transmembrane</keyword>
<keyword evidence="2" id="KW-0472">Membrane</keyword>
<dbReference type="GeneID" id="95575056"/>
<sequence length="225" mass="22917">MSMLTPPGMGGKYRVTGTAYPRMSRKRSRRRIVLGVLGSVLALALVGYGALQLIDVFQGDGPKRNTAAGAKDCPTKSPEAAAKKGAPAAASAASAPARPAVVLPQPGTITVNVYNATPRAGLAKAVGDELAKRGFVIGSVGNAPADFDKKVPGTGILLGSPATDKAVYAVLGTQLPGTTQQTDARETADVDLILGDAFKELSTKEDADKALALLANPVPAPAKNC</sequence>
<dbReference type="EMBL" id="CP102514">
    <property type="protein sequence ID" value="UUY48631.1"/>
    <property type="molecule type" value="Genomic_DNA"/>
</dbReference>
<keyword evidence="5" id="KW-1185">Reference proteome</keyword>
<feature type="transmembrane region" description="Helical" evidence="2">
    <location>
        <begin position="32"/>
        <end position="51"/>
    </location>
</feature>
<gene>
    <name evidence="4" type="ORF">NRK68_16365</name>
</gene>
<feature type="region of interest" description="Disordered" evidence="1">
    <location>
        <begin position="65"/>
        <end position="89"/>
    </location>
</feature>
<dbReference type="InterPro" id="IPR027381">
    <property type="entry name" value="LytR/CpsA/Psr_C"/>
</dbReference>
<evidence type="ECO:0000256" key="2">
    <source>
        <dbReference type="SAM" id="Phobius"/>
    </source>
</evidence>
<name>A0ABY5PX30_9ACTN</name>
<feature type="compositionally biased region" description="Low complexity" evidence="1">
    <location>
        <begin position="76"/>
        <end position="89"/>
    </location>
</feature>
<protein>
    <submittedName>
        <fullName evidence="4">LytR C-terminal domain-containing protein</fullName>
    </submittedName>
</protein>
<feature type="domain" description="LytR/CpsA/Psr regulator C-terminal" evidence="3">
    <location>
        <begin position="108"/>
        <end position="198"/>
    </location>
</feature>
<dbReference type="Proteomes" id="UP001057738">
    <property type="component" value="Chromosome"/>
</dbReference>
<evidence type="ECO:0000259" key="3">
    <source>
        <dbReference type="Pfam" id="PF13399"/>
    </source>
</evidence>
<reference evidence="4" key="1">
    <citation type="submission" date="2022-08" db="EMBL/GenBank/DDBJ databases">
        <authorList>
            <person name="Tian L."/>
        </authorList>
    </citation>
    <scope>NUCLEOTIDE SEQUENCE</scope>
    <source>
        <strain evidence="4">CM253</strain>
    </source>
</reference>
<organism evidence="4 5">
    <name type="scientific">Streptomyces yangpuensis</name>
    <dbReference type="NCBI Taxonomy" id="1648182"/>
    <lineage>
        <taxon>Bacteria</taxon>
        <taxon>Bacillati</taxon>
        <taxon>Actinomycetota</taxon>
        <taxon>Actinomycetes</taxon>
        <taxon>Kitasatosporales</taxon>
        <taxon>Streptomycetaceae</taxon>
        <taxon>Streptomyces</taxon>
    </lineage>
</organism>
<dbReference type="Pfam" id="PF13399">
    <property type="entry name" value="LytR_C"/>
    <property type="match status" value="1"/>
</dbReference>
<dbReference type="Gene3D" id="3.30.70.2390">
    <property type="match status" value="1"/>
</dbReference>
<evidence type="ECO:0000313" key="4">
    <source>
        <dbReference type="EMBL" id="UUY48631.1"/>
    </source>
</evidence>